<keyword evidence="2" id="KW-1133">Transmembrane helix</keyword>
<dbReference type="Proteomes" id="UP000297447">
    <property type="component" value="Unassembled WGS sequence"/>
</dbReference>
<accession>A0A4R9A9K5</accession>
<feature type="compositionally biased region" description="Low complexity" evidence="1">
    <location>
        <begin position="43"/>
        <end position="75"/>
    </location>
</feature>
<evidence type="ECO:0000313" key="3">
    <source>
        <dbReference type="EMBL" id="TFD54422.1"/>
    </source>
</evidence>
<dbReference type="EMBL" id="SOHE01000016">
    <property type="protein sequence ID" value="TFD54422.1"/>
    <property type="molecule type" value="Genomic_DNA"/>
</dbReference>
<protein>
    <recommendedName>
        <fullName evidence="5">DUF4232 domain-containing protein</fullName>
    </recommendedName>
</protein>
<keyword evidence="4" id="KW-1185">Reference proteome</keyword>
<dbReference type="RefSeq" id="WP_134518097.1">
    <property type="nucleotide sequence ID" value="NZ_SOHE01000016.1"/>
</dbReference>
<reference evidence="3 4" key="1">
    <citation type="submission" date="2019-03" db="EMBL/GenBank/DDBJ databases">
        <title>Genomics of glacier-inhabiting Cryobacterium strains.</title>
        <authorList>
            <person name="Liu Q."/>
            <person name="Xin Y.-H."/>
        </authorList>
    </citation>
    <scope>NUCLEOTIDE SEQUENCE [LARGE SCALE GENOMIC DNA]</scope>
    <source>
        <strain evidence="3 4">Hh14</strain>
    </source>
</reference>
<name>A0A4R9A9K5_9MICO</name>
<evidence type="ECO:0000256" key="1">
    <source>
        <dbReference type="SAM" id="MobiDB-lite"/>
    </source>
</evidence>
<comment type="caution">
    <text evidence="3">The sequence shown here is derived from an EMBL/GenBank/DDBJ whole genome shotgun (WGS) entry which is preliminary data.</text>
</comment>
<proteinExistence type="predicted"/>
<evidence type="ECO:0000313" key="4">
    <source>
        <dbReference type="Proteomes" id="UP000297447"/>
    </source>
</evidence>
<keyword evidence="2" id="KW-0812">Transmembrane</keyword>
<sequence>MSTIKHPVGRQSSKVYRRRRLVVGFGLLAVLVIIILIVVRPGASSGESDSGSPSADSAGEAPTATDAAETPVPEASAAVDGSPCDPAQVQLDAVTDAVRYESGQQPQLSLSLTNTGTNSCVINAGTAAQVFTITSGAETYWTSTDCQTESSDSQVTLKPGIVVSSSTPIAWDRTRSAVDTCDAVTRDGAPAGGASYNLSVTVDGIEAASAKQILLF</sequence>
<keyword evidence="2" id="KW-0472">Membrane</keyword>
<evidence type="ECO:0000256" key="2">
    <source>
        <dbReference type="SAM" id="Phobius"/>
    </source>
</evidence>
<dbReference type="OrthoDB" id="5189092at2"/>
<dbReference type="AlphaFoldDB" id="A0A4R9A9K5"/>
<evidence type="ECO:0008006" key="5">
    <source>
        <dbReference type="Google" id="ProtNLM"/>
    </source>
</evidence>
<organism evidence="3 4">
    <name type="scientific">Cryobacterium frigoriphilum</name>
    <dbReference type="NCBI Taxonomy" id="1259150"/>
    <lineage>
        <taxon>Bacteria</taxon>
        <taxon>Bacillati</taxon>
        <taxon>Actinomycetota</taxon>
        <taxon>Actinomycetes</taxon>
        <taxon>Micrococcales</taxon>
        <taxon>Microbacteriaceae</taxon>
        <taxon>Cryobacterium</taxon>
    </lineage>
</organism>
<gene>
    <name evidence="3" type="ORF">E3T55_03000</name>
</gene>
<feature type="transmembrane region" description="Helical" evidence="2">
    <location>
        <begin position="21"/>
        <end position="39"/>
    </location>
</feature>
<feature type="region of interest" description="Disordered" evidence="1">
    <location>
        <begin position="43"/>
        <end position="86"/>
    </location>
</feature>